<dbReference type="RefSeq" id="WP_317792152.1">
    <property type="nucleotide sequence ID" value="NZ_AP028461.1"/>
</dbReference>
<feature type="domain" description="DUF7134" evidence="14">
    <location>
        <begin position="6"/>
        <end position="138"/>
    </location>
</feature>
<keyword evidence="8" id="KW-0902">Two-component regulatory system</keyword>
<evidence type="ECO:0000256" key="2">
    <source>
        <dbReference type="ARBA" id="ARBA00012438"/>
    </source>
</evidence>
<feature type="coiled-coil region" evidence="9">
    <location>
        <begin position="134"/>
        <end position="161"/>
    </location>
</feature>
<dbReference type="PANTHER" id="PTHR24421:SF10">
    <property type="entry name" value="NITRATE_NITRITE SENSOR PROTEIN NARQ"/>
    <property type="match status" value="1"/>
</dbReference>
<keyword evidence="4" id="KW-0808">Transferase</keyword>
<name>A0ABW4AHV2_9ACTN</name>
<dbReference type="CDD" id="cd16917">
    <property type="entry name" value="HATPase_UhpB-NarQ-NarX-like"/>
    <property type="match status" value="1"/>
</dbReference>
<proteinExistence type="predicted"/>
<evidence type="ECO:0000259" key="13">
    <source>
        <dbReference type="Pfam" id="PF07730"/>
    </source>
</evidence>
<dbReference type="InterPro" id="IPR055558">
    <property type="entry name" value="DUF7134"/>
</dbReference>
<keyword evidence="11" id="KW-0812">Transmembrane</keyword>
<keyword evidence="11" id="KW-1133">Transmembrane helix</keyword>
<keyword evidence="7" id="KW-0067">ATP-binding</keyword>
<dbReference type="EC" id="2.7.13.3" evidence="2"/>
<dbReference type="EMBL" id="JBHTMK010000040">
    <property type="protein sequence ID" value="MFD1369692.1"/>
    <property type="molecule type" value="Genomic_DNA"/>
</dbReference>
<feature type="domain" description="Signal transduction histidine kinase subgroup 3 dimerisation and phosphoacceptor" evidence="13">
    <location>
        <begin position="162"/>
        <end position="222"/>
    </location>
</feature>
<dbReference type="Pfam" id="PF02518">
    <property type="entry name" value="HATPase_c"/>
    <property type="match status" value="1"/>
</dbReference>
<comment type="caution">
    <text evidence="15">The sequence shown here is derived from an EMBL/GenBank/DDBJ whole genome shotgun (WGS) entry which is preliminary data.</text>
</comment>
<keyword evidence="6 15" id="KW-0418">Kinase</keyword>
<dbReference type="Gene3D" id="3.30.565.10">
    <property type="entry name" value="Histidine kinase-like ATPase, C-terminal domain"/>
    <property type="match status" value="1"/>
</dbReference>
<dbReference type="InterPro" id="IPR011712">
    <property type="entry name" value="Sig_transdc_His_kin_sub3_dim/P"/>
</dbReference>
<keyword evidence="5" id="KW-0547">Nucleotide-binding</keyword>
<feature type="transmembrane region" description="Helical" evidence="11">
    <location>
        <begin position="116"/>
        <end position="134"/>
    </location>
</feature>
<gene>
    <name evidence="15" type="ORF">ACFQ5G_30515</name>
</gene>
<keyword evidence="9" id="KW-0175">Coiled coil</keyword>
<evidence type="ECO:0000256" key="9">
    <source>
        <dbReference type="SAM" id="Coils"/>
    </source>
</evidence>
<dbReference type="Pfam" id="PF23539">
    <property type="entry name" value="DUF7134"/>
    <property type="match status" value="1"/>
</dbReference>
<dbReference type="Pfam" id="PF07730">
    <property type="entry name" value="HisKA_3"/>
    <property type="match status" value="1"/>
</dbReference>
<keyword evidence="16" id="KW-1185">Reference proteome</keyword>
<dbReference type="Gene3D" id="1.20.5.1930">
    <property type="match status" value="1"/>
</dbReference>
<evidence type="ECO:0000259" key="12">
    <source>
        <dbReference type="Pfam" id="PF02518"/>
    </source>
</evidence>
<evidence type="ECO:0000256" key="6">
    <source>
        <dbReference type="ARBA" id="ARBA00022777"/>
    </source>
</evidence>
<keyword evidence="11" id="KW-0472">Membrane</keyword>
<feature type="transmembrane region" description="Helical" evidence="11">
    <location>
        <begin position="89"/>
        <end position="109"/>
    </location>
</feature>
<reference evidence="16" key="1">
    <citation type="journal article" date="2019" name="Int. J. Syst. Evol. Microbiol.">
        <title>The Global Catalogue of Microorganisms (GCM) 10K type strain sequencing project: providing services to taxonomists for standard genome sequencing and annotation.</title>
        <authorList>
            <consortium name="The Broad Institute Genomics Platform"/>
            <consortium name="The Broad Institute Genome Sequencing Center for Infectious Disease"/>
            <person name="Wu L."/>
            <person name="Ma J."/>
        </authorList>
    </citation>
    <scope>NUCLEOTIDE SEQUENCE [LARGE SCALE GENOMIC DNA]</scope>
    <source>
        <strain evidence="16">CCM 7526</strain>
    </source>
</reference>
<evidence type="ECO:0000256" key="10">
    <source>
        <dbReference type="SAM" id="MobiDB-lite"/>
    </source>
</evidence>
<feature type="transmembrane region" description="Helical" evidence="11">
    <location>
        <begin position="51"/>
        <end position="69"/>
    </location>
</feature>
<comment type="catalytic activity">
    <reaction evidence="1">
        <text>ATP + protein L-histidine = ADP + protein N-phospho-L-histidine.</text>
        <dbReference type="EC" id="2.7.13.3"/>
    </reaction>
</comment>
<feature type="region of interest" description="Disordered" evidence="10">
    <location>
        <begin position="365"/>
        <end position="389"/>
    </location>
</feature>
<evidence type="ECO:0000256" key="4">
    <source>
        <dbReference type="ARBA" id="ARBA00022679"/>
    </source>
</evidence>
<dbReference type="InterPro" id="IPR036890">
    <property type="entry name" value="HATPase_C_sf"/>
</dbReference>
<accession>A0ABW4AHV2</accession>
<feature type="region of interest" description="Disordered" evidence="10">
    <location>
        <begin position="311"/>
        <end position="349"/>
    </location>
</feature>
<dbReference type="PANTHER" id="PTHR24421">
    <property type="entry name" value="NITRATE/NITRITE SENSOR PROTEIN NARX-RELATED"/>
    <property type="match status" value="1"/>
</dbReference>
<evidence type="ECO:0000256" key="7">
    <source>
        <dbReference type="ARBA" id="ARBA00022840"/>
    </source>
</evidence>
<feature type="domain" description="Histidine kinase/HSP90-like ATPase" evidence="12">
    <location>
        <begin position="265"/>
        <end position="385"/>
    </location>
</feature>
<evidence type="ECO:0000313" key="16">
    <source>
        <dbReference type="Proteomes" id="UP001597183"/>
    </source>
</evidence>
<evidence type="ECO:0000256" key="3">
    <source>
        <dbReference type="ARBA" id="ARBA00022553"/>
    </source>
</evidence>
<evidence type="ECO:0000259" key="14">
    <source>
        <dbReference type="Pfam" id="PF23539"/>
    </source>
</evidence>
<sequence length="389" mass="40142">MTSRRDAALTAVVVAVTLIPVEPGGPYPWWRFALGIVASVPVLWRRRAPLTVAALTGVATSVLAMTGSPPPLPLGPLVCVYTFAALSPLAPRILGLAGTAAGVVVSLLYPRPDLEVLRYLTVAYLAAFALGTVVRARRAQVAALDERARRLEQERVAAVLRERARIARDLHDGLAHAVGIMVVQAEAGPLTGRADATFATIADTGRDALAQLRRVVGALREDGDGDALRPPGPEALPALVEQVRAAGIDATLDAEGGPVRDDVAVAAYRIVQEALTNTLRHARARAVRVRLHRHGDRLIVEVIDDGAGPAPGAIGGRGGPAPDAIGDRNGPAPRAIGGRGGPAPGAAHGHGLIGMRERALACGGTLETGPGPDGRGFRVHADLPAGDGA</sequence>
<organism evidence="15 16">
    <name type="scientific">Actinoplanes sichuanensis</name>
    <dbReference type="NCBI Taxonomy" id="512349"/>
    <lineage>
        <taxon>Bacteria</taxon>
        <taxon>Bacillati</taxon>
        <taxon>Actinomycetota</taxon>
        <taxon>Actinomycetes</taxon>
        <taxon>Micromonosporales</taxon>
        <taxon>Micromonosporaceae</taxon>
        <taxon>Actinoplanes</taxon>
    </lineage>
</organism>
<evidence type="ECO:0000256" key="1">
    <source>
        <dbReference type="ARBA" id="ARBA00000085"/>
    </source>
</evidence>
<keyword evidence="3" id="KW-0597">Phosphoprotein</keyword>
<dbReference type="GO" id="GO:0016301">
    <property type="term" value="F:kinase activity"/>
    <property type="evidence" value="ECO:0007669"/>
    <property type="project" value="UniProtKB-KW"/>
</dbReference>
<evidence type="ECO:0000256" key="5">
    <source>
        <dbReference type="ARBA" id="ARBA00022741"/>
    </source>
</evidence>
<dbReference type="Proteomes" id="UP001597183">
    <property type="component" value="Unassembled WGS sequence"/>
</dbReference>
<evidence type="ECO:0000256" key="8">
    <source>
        <dbReference type="ARBA" id="ARBA00023012"/>
    </source>
</evidence>
<evidence type="ECO:0000256" key="11">
    <source>
        <dbReference type="SAM" id="Phobius"/>
    </source>
</evidence>
<dbReference type="InterPro" id="IPR050482">
    <property type="entry name" value="Sensor_HK_TwoCompSys"/>
</dbReference>
<dbReference type="InterPro" id="IPR003594">
    <property type="entry name" value="HATPase_dom"/>
</dbReference>
<protein>
    <recommendedName>
        <fullName evidence="2">histidine kinase</fullName>
        <ecNumber evidence="2">2.7.13.3</ecNumber>
    </recommendedName>
</protein>
<dbReference type="SUPFAM" id="SSF55874">
    <property type="entry name" value="ATPase domain of HSP90 chaperone/DNA topoisomerase II/histidine kinase"/>
    <property type="match status" value="1"/>
</dbReference>
<evidence type="ECO:0000313" key="15">
    <source>
        <dbReference type="EMBL" id="MFD1369692.1"/>
    </source>
</evidence>